<reference evidence="1" key="1">
    <citation type="submission" date="2014-11" db="EMBL/GenBank/DDBJ databases">
        <authorList>
            <person name="Amaro Gonzalez C."/>
        </authorList>
    </citation>
    <scope>NUCLEOTIDE SEQUENCE</scope>
</reference>
<proteinExistence type="predicted"/>
<dbReference type="AlphaFoldDB" id="A0A0E9XAY0"/>
<name>A0A0E9XAY0_ANGAN</name>
<accession>A0A0E9XAY0</accession>
<reference evidence="1" key="2">
    <citation type="journal article" date="2015" name="Fish Shellfish Immunol.">
        <title>Early steps in the European eel (Anguilla anguilla)-Vibrio vulnificus interaction in the gills: Role of the RtxA13 toxin.</title>
        <authorList>
            <person name="Callol A."/>
            <person name="Pajuelo D."/>
            <person name="Ebbesson L."/>
            <person name="Teles M."/>
            <person name="MacKenzie S."/>
            <person name="Amaro C."/>
        </authorList>
    </citation>
    <scope>NUCLEOTIDE SEQUENCE</scope>
</reference>
<organism evidence="1">
    <name type="scientific">Anguilla anguilla</name>
    <name type="common">European freshwater eel</name>
    <name type="synonym">Muraena anguilla</name>
    <dbReference type="NCBI Taxonomy" id="7936"/>
    <lineage>
        <taxon>Eukaryota</taxon>
        <taxon>Metazoa</taxon>
        <taxon>Chordata</taxon>
        <taxon>Craniata</taxon>
        <taxon>Vertebrata</taxon>
        <taxon>Euteleostomi</taxon>
        <taxon>Actinopterygii</taxon>
        <taxon>Neopterygii</taxon>
        <taxon>Teleostei</taxon>
        <taxon>Anguilliformes</taxon>
        <taxon>Anguillidae</taxon>
        <taxon>Anguilla</taxon>
    </lineage>
</organism>
<sequence length="39" mass="4438">MPSTNYNFALKLQCYGNDVKGSKLERAHVTEMGNELFCK</sequence>
<dbReference type="EMBL" id="GBXM01008961">
    <property type="protein sequence ID" value="JAH99616.1"/>
    <property type="molecule type" value="Transcribed_RNA"/>
</dbReference>
<evidence type="ECO:0000313" key="1">
    <source>
        <dbReference type="EMBL" id="JAH99616.1"/>
    </source>
</evidence>
<protein>
    <submittedName>
        <fullName evidence="1">Uncharacterized protein</fullName>
    </submittedName>
</protein>